<evidence type="ECO:0000259" key="1">
    <source>
        <dbReference type="Pfam" id="PF16206"/>
    </source>
</evidence>
<reference evidence="2" key="1">
    <citation type="submission" date="2022-08" db="UniProtKB">
        <authorList>
            <consortium name="EnsemblMetazoa"/>
        </authorList>
    </citation>
    <scope>IDENTIFICATION</scope>
    <source>
        <strain evidence="2">05x7-T-G4-1.051#20</strain>
    </source>
</reference>
<protein>
    <recommendedName>
        <fullName evidence="1">Mon2 C-terminal domain-containing protein</fullName>
    </recommendedName>
</protein>
<dbReference type="EnsemblMetazoa" id="G28522.1">
    <property type="protein sequence ID" value="G28522.1:cds"/>
    <property type="gene ID" value="G28522"/>
</dbReference>
<proteinExistence type="predicted"/>
<name>A0A8W8LL35_MAGGI</name>
<accession>A0A8W8LL35</accession>
<dbReference type="Pfam" id="PF16206">
    <property type="entry name" value="Mon2_C"/>
    <property type="match status" value="1"/>
</dbReference>
<evidence type="ECO:0000313" key="2">
    <source>
        <dbReference type="EnsemblMetazoa" id="G28522.1:cds"/>
    </source>
</evidence>
<feature type="domain" description="Mon2 C-terminal" evidence="1">
    <location>
        <begin position="26"/>
        <end position="293"/>
    </location>
</feature>
<organism evidence="2 3">
    <name type="scientific">Magallana gigas</name>
    <name type="common">Pacific oyster</name>
    <name type="synonym">Crassostrea gigas</name>
    <dbReference type="NCBI Taxonomy" id="29159"/>
    <lineage>
        <taxon>Eukaryota</taxon>
        <taxon>Metazoa</taxon>
        <taxon>Spiralia</taxon>
        <taxon>Lophotrochozoa</taxon>
        <taxon>Mollusca</taxon>
        <taxon>Bivalvia</taxon>
        <taxon>Autobranchia</taxon>
        <taxon>Pteriomorphia</taxon>
        <taxon>Ostreida</taxon>
        <taxon>Ostreoidea</taxon>
        <taxon>Ostreidae</taxon>
        <taxon>Magallana</taxon>
    </lineage>
</organism>
<keyword evidence="3" id="KW-1185">Reference proteome</keyword>
<dbReference type="AlphaFoldDB" id="A0A8W8LL35"/>
<dbReference type="InterPro" id="IPR032817">
    <property type="entry name" value="Mon2_C"/>
</dbReference>
<dbReference type="Proteomes" id="UP000005408">
    <property type="component" value="Unassembled WGS sequence"/>
</dbReference>
<sequence length="302" mass="33663">MFTHASIVLNELKIPVPSESWTSCFIINTFRLPLSYKYTCPSPSTWVLVINSLLTVLGVGLPVARKQGAAFQDMWGELARTLEDFLFPKQPSPSTLSMEDFQRDEAIDCKVIQMIRDDILSYSSTIPADFVKQIMKLLNRGSIHSTSSDSFIDTDSSKKLREEFAKTCFETLLQFSFINKSKGEEGGITKMAVMSLLQRCQEVVRKHVDDERLSGKCPLPRPRLAEMASVLKAITTLLRSLKQAPPGNVEKPVWKLVLQLYPCLVDCTTSPSPSVCKALRDALHEYADLLSPPATVITNGTT</sequence>
<evidence type="ECO:0000313" key="3">
    <source>
        <dbReference type="Proteomes" id="UP000005408"/>
    </source>
</evidence>